<feature type="region of interest" description="Disordered" evidence="1">
    <location>
        <begin position="221"/>
        <end position="240"/>
    </location>
</feature>
<evidence type="ECO:0000256" key="1">
    <source>
        <dbReference type="SAM" id="MobiDB-lite"/>
    </source>
</evidence>
<feature type="region of interest" description="Disordered" evidence="1">
    <location>
        <begin position="1"/>
        <end position="24"/>
    </location>
</feature>
<organism evidence="2 4">
    <name type="scientific">Parambassis ranga</name>
    <name type="common">Indian glassy fish</name>
    <dbReference type="NCBI Taxonomy" id="210632"/>
    <lineage>
        <taxon>Eukaryota</taxon>
        <taxon>Metazoa</taxon>
        <taxon>Chordata</taxon>
        <taxon>Craniata</taxon>
        <taxon>Vertebrata</taxon>
        <taxon>Euteleostomi</taxon>
        <taxon>Actinopterygii</taxon>
        <taxon>Neopterygii</taxon>
        <taxon>Teleostei</taxon>
        <taxon>Neoteleostei</taxon>
        <taxon>Acanthomorphata</taxon>
        <taxon>Ovalentaria</taxon>
        <taxon>Ambassidae</taxon>
        <taxon>Parambassis</taxon>
    </lineage>
</organism>
<gene>
    <name evidence="3 4" type="primary">LOC114439084</name>
</gene>
<sequence>MEGFADLLTDAFSETSVPSFPDGDLDFENLNFDEKCEEEKIEDLTTKKDEALLQEAADETAHPFGRETKDVSYMAECAEEDIKDEEVLRKTPEEDYTSSSGESEQEGSVSEDDEDDEKEGAAEKPGDLWTSVCCSDKFTDDNEEHSVIAEGQPAAPQGDENSQVRNKEQSDSEGDEEVPYIKRGSEIMIKEQDSEEEDSSDLECEGTDIQQEENVLGQCFDVESPFGDNPAKATSDSPCTSMQSLQNLITEVDGEEHVEKIKDFSGEEHQEAGESFADYPSDLSSIEYVDDGGKSPQGRSDALPGADCGSHAEMTWRESPVKPDKMEECLHSGDLEAEADVMSLDMAVRRDILTECLDEDEERESDSYSSSDNEVRRNIEELLDYDFNKQQDDTQVYSGSSSEGHHITNNRPQPDFLSWDFDVLKTDDLLSEYFLNTEDKVETLPSDVSQAEGINSYSVVQQGGTKTLSPSYRGSVDDSFFFTSDLDTSELTEEGQLGDDEYEDDRNWEQEQERIKAFNRFYDDCDEENGRAERQTKVQFCADPLSQVNYYETDSSDRDSLSSSTDMEEDLSSADVPDELSTEDTLQMKPDYEPADIQLPESVPDDSIMHTQTEQHKCANILKLILKMCVVTVMGLLMFWLITDQGDWLSEAFF</sequence>
<reference evidence="3 4" key="1">
    <citation type="submission" date="2025-04" db="UniProtKB">
        <authorList>
            <consortium name="RefSeq"/>
        </authorList>
    </citation>
    <scope>IDENTIFICATION</scope>
</reference>
<dbReference type="GeneID" id="114439084"/>
<dbReference type="RefSeq" id="XP_028266632.1">
    <property type="nucleotide sequence ID" value="XM_028410831.1"/>
</dbReference>
<proteinExistence type="predicted"/>
<feature type="compositionally biased region" description="Basic and acidic residues" evidence="1">
    <location>
        <begin position="137"/>
        <end position="147"/>
    </location>
</feature>
<accession>A0A6P7IMC1</accession>
<dbReference type="Proteomes" id="UP000515145">
    <property type="component" value="Chromosome 7"/>
</dbReference>
<feature type="compositionally biased region" description="Basic and acidic residues" evidence="1">
    <location>
        <begin position="373"/>
        <end position="392"/>
    </location>
</feature>
<feature type="compositionally biased region" description="Basic and acidic residues" evidence="1">
    <location>
        <begin position="314"/>
        <end position="323"/>
    </location>
</feature>
<evidence type="ECO:0000313" key="2">
    <source>
        <dbReference type="Proteomes" id="UP000515145"/>
    </source>
</evidence>
<feature type="region of interest" description="Disordered" evidence="1">
    <location>
        <begin position="267"/>
        <end position="323"/>
    </location>
</feature>
<dbReference type="OrthoDB" id="8447412at2759"/>
<dbReference type="AlphaFoldDB" id="A0A6P7IMC1"/>
<evidence type="ECO:0000313" key="4">
    <source>
        <dbReference type="RefSeq" id="XP_028266633.1"/>
    </source>
</evidence>
<feature type="compositionally biased region" description="Acidic residues" evidence="1">
    <location>
        <begin position="193"/>
        <end position="205"/>
    </location>
</feature>
<feature type="region of interest" description="Disordered" evidence="1">
    <location>
        <begin position="46"/>
        <end position="205"/>
    </location>
</feature>
<evidence type="ECO:0000313" key="3">
    <source>
        <dbReference type="RefSeq" id="XP_028266632.1"/>
    </source>
</evidence>
<feature type="region of interest" description="Disordered" evidence="1">
    <location>
        <begin position="552"/>
        <end position="581"/>
    </location>
</feature>
<dbReference type="RefSeq" id="XP_028266633.1">
    <property type="nucleotide sequence ID" value="XM_028410832.1"/>
</dbReference>
<feature type="region of interest" description="Disordered" evidence="1">
    <location>
        <begin position="355"/>
        <end position="412"/>
    </location>
</feature>
<name>A0A6P7IMC1_9TELE</name>
<feature type="compositionally biased region" description="Basic and acidic residues" evidence="1">
    <location>
        <begin position="179"/>
        <end position="192"/>
    </location>
</feature>
<keyword evidence="2" id="KW-1185">Reference proteome</keyword>
<feature type="compositionally biased region" description="Polar residues" evidence="1">
    <location>
        <begin position="393"/>
        <end position="412"/>
    </location>
</feature>
<feature type="compositionally biased region" description="Acidic residues" evidence="1">
    <location>
        <begin position="566"/>
        <end position="581"/>
    </location>
</feature>
<feature type="compositionally biased region" description="Basic and acidic residues" evidence="1">
    <location>
        <begin position="59"/>
        <end position="70"/>
    </location>
</feature>
<protein>
    <submittedName>
        <fullName evidence="3 4">Uncharacterized protein LOC114439084</fullName>
    </submittedName>
</protein>
<feature type="compositionally biased region" description="Acidic residues" evidence="1">
    <location>
        <begin position="103"/>
        <end position="118"/>
    </location>
</feature>